<dbReference type="Gene3D" id="3.30.930.10">
    <property type="entry name" value="Bira Bifunctional Protein, Domain 2"/>
    <property type="match status" value="1"/>
</dbReference>
<dbReference type="Pfam" id="PF17759">
    <property type="entry name" value="tRNA_synthFbeta"/>
    <property type="match status" value="1"/>
</dbReference>
<dbReference type="Pfam" id="PF03483">
    <property type="entry name" value="B3_4"/>
    <property type="match status" value="1"/>
</dbReference>
<keyword evidence="11" id="KW-0460">Magnesium</keyword>
<dbReference type="PROSITE" id="PS51483">
    <property type="entry name" value="B5"/>
    <property type="match status" value="1"/>
</dbReference>
<dbReference type="Pfam" id="PF18262">
    <property type="entry name" value="PhetRS_B1"/>
    <property type="match status" value="1"/>
</dbReference>
<dbReference type="EMBL" id="JAFCIX010000340">
    <property type="protein sequence ID" value="KAH6594038.1"/>
    <property type="molecule type" value="Genomic_DNA"/>
</dbReference>
<evidence type="ECO:0000256" key="13">
    <source>
        <dbReference type="ARBA" id="ARBA00023146"/>
    </source>
</evidence>
<evidence type="ECO:0000259" key="16">
    <source>
        <dbReference type="PROSITE" id="PS51483"/>
    </source>
</evidence>
<evidence type="ECO:0000256" key="4">
    <source>
        <dbReference type="ARBA" id="ARBA00011209"/>
    </source>
</evidence>
<reference evidence="17 18" key="1">
    <citation type="submission" date="2021-02" db="EMBL/GenBank/DDBJ databases">
        <title>Variation within the Batrachochytrium salamandrivorans European outbreak.</title>
        <authorList>
            <person name="Kelly M."/>
            <person name="Pasmans F."/>
            <person name="Shea T.P."/>
            <person name="Munoz J.F."/>
            <person name="Carranza S."/>
            <person name="Cuomo C.A."/>
            <person name="Martel A."/>
        </authorList>
    </citation>
    <scope>NUCLEOTIDE SEQUENCE [LARGE SCALE GENOMIC DNA]</scope>
    <source>
        <strain evidence="17 18">AMFP18/2</strain>
    </source>
</reference>
<dbReference type="Gene3D" id="3.30.56.10">
    <property type="match status" value="2"/>
</dbReference>
<comment type="catalytic activity">
    <reaction evidence="15">
        <text>tRNA(Phe) + L-phenylalanine + ATP = L-phenylalanyl-tRNA(Phe) + AMP + diphosphate + H(+)</text>
        <dbReference type="Rhea" id="RHEA:19413"/>
        <dbReference type="Rhea" id="RHEA-COMP:9668"/>
        <dbReference type="Rhea" id="RHEA-COMP:9699"/>
        <dbReference type="ChEBI" id="CHEBI:15378"/>
        <dbReference type="ChEBI" id="CHEBI:30616"/>
        <dbReference type="ChEBI" id="CHEBI:33019"/>
        <dbReference type="ChEBI" id="CHEBI:58095"/>
        <dbReference type="ChEBI" id="CHEBI:78442"/>
        <dbReference type="ChEBI" id="CHEBI:78531"/>
        <dbReference type="ChEBI" id="CHEBI:456215"/>
        <dbReference type="EC" id="6.1.1.20"/>
    </reaction>
</comment>
<dbReference type="SUPFAM" id="SSF46955">
    <property type="entry name" value="Putative DNA-binding domain"/>
    <property type="match status" value="2"/>
</dbReference>
<evidence type="ECO:0000313" key="18">
    <source>
        <dbReference type="Proteomes" id="UP001648503"/>
    </source>
</evidence>
<keyword evidence="12" id="KW-0648">Protein biosynthesis</keyword>
<dbReference type="InterPro" id="IPR005146">
    <property type="entry name" value="B3/B4_tRNA-bd"/>
</dbReference>
<sequence>MAKKQSEIGTISIRISLVESRPILTFDSDNNNYYYQMPTITVDTVILFELVGRSFSDNEFEEFCFEFGIELEDVTSEKELAAKEGTASAAVDESTTDRKLYRIDIPANRYDMLCVEGISRAIRTYLEIGPPPSYTVILPENGEPMEQLLVKPDTAAVRPFVVAAILRNINFDEHSYGSFIELQDKLHTNICRKRTLVAIGTHDLDTVKGPFVYDACLPEEIKFAPLNQTKVMTAAEVMTFYESDRKLSKFLHIIRDKPRYPVVMDSNGQVLSLPPIINSDHSKIKLSTRNVFIECTATDLTKAKTVLNTVVTMFSHYCEKQFTVEPVEVIYPDGKKCVYPDLSLRRVETSVDYINKSIGINSSPDELIQLIKKMSLLASLSSDQKTILVDVPPTRSDILHACDVMEDAAVAYNFNKIVETHPKSNTIAVALPINKLSEGIRKEVAFSGFTEVLTFTLCSHNENFGFLNREDKGDAVKLANPKTIEYQVVRTSLLPGLLKTLAANKHMPLPIKIFEISDIVLRDESLERRARNQRNISAIYSNRTSGLERIHGLLDRIMQILDVQRVEVGQVDGYYIKESENATFFTGRRADVYYKGEIVGAFGIVHPEVLSNFGITFPCSALEINVVPFL</sequence>
<keyword evidence="8" id="KW-0479">Metal-binding</keyword>
<dbReference type="InterPro" id="IPR041616">
    <property type="entry name" value="PheRS_beta_core"/>
</dbReference>
<dbReference type="InterPro" id="IPR020825">
    <property type="entry name" value="Phe-tRNA_synthase-like_B3/B4"/>
</dbReference>
<dbReference type="Pfam" id="PF03484">
    <property type="entry name" value="B5"/>
    <property type="match status" value="1"/>
</dbReference>
<comment type="cofactor">
    <cofactor evidence="1">
        <name>Mg(2+)</name>
        <dbReference type="ChEBI" id="CHEBI:18420"/>
    </cofactor>
</comment>
<evidence type="ECO:0000256" key="14">
    <source>
        <dbReference type="ARBA" id="ARBA00033189"/>
    </source>
</evidence>
<dbReference type="InterPro" id="IPR040659">
    <property type="entry name" value="PhetRS_B1"/>
</dbReference>
<dbReference type="InterPro" id="IPR045060">
    <property type="entry name" value="Phe-tRNA-ligase_IIc_bsu"/>
</dbReference>
<feature type="domain" description="B5" evidence="16">
    <location>
        <begin position="342"/>
        <end position="419"/>
    </location>
</feature>
<evidence type="ECO:0000256" key="8">
    <source>
        <dbReference type="ARBA" id="ARBA00022723"/>
    </source>
</evidence>
<evidence type="ECO:0000256" key="15">
    <source>
        <dbReference type="ARBA" id="ARBA00049255"/>
    </source>
</evidence>
<dbReference type="InterPro" id="IPR009061">
    <property type="entry name" value="DNA-bd_dom_put_sf"/>
</dbReference>
<comment type="similarity">
    <text evidence="3">Belongs to the phenylalanyl-tRNA synthetase beta subunit family. Type 2 subfamily.</text>
</comment>
<keyword evidence="18" id="KW-1185">Reference proteome</keyword>
<dbReference type="SMART" id="SM00874">
    <property type="entry name" value="B5"/>
    <property type="match status" value="1"/>
</dbReference>
<evidence type="ECO:0000256" key="2">
    <source>
        <dbReference type="ARBA" id="ARBA00004496"/>
    </source>
</evidence>
<protein>
    <recommendedName>
        <fullName evidence="5">phenylalanine--tRNA ligase</fullName>
        <ecNumber evidence="5">6.1.1.20</ecNumber>
    </recommendedName>
    <alternativeName>
        <fullName evidence="14">Phenylalanyl-tRNA synthetase beta subunit</fullName>
    </alternativeName>
</protein>
<organism evidence="17 18">
    <name type="scientific">Batrachochytrium salamandrivorans</name>
    <dbReference type="NCBI Taxonomy" id="1357716"/>
    <lineage>
        <taxon>Eukaryota</taxon>
        <taxon>Fungi</taxon>
        <taxon>Fungi incertae sedis</taxon>
        <taxon>Chytridiomycota</taxon>
        <taxon>Chytridiomycota incertae sedis</taxon>
        <taxon>Chytridiomycetes</taxon>
        <taxon>Rhizophydiales</taxon>
        <taxon>Rhizophydiales incertae sedis</taxon>
        <taxon>Batrachochytrium</taxon>
    </lineage>
</organism>
<keyword evidence="9" id="KW-0547">Nucleotide-binding</keyword>
<evidence type="ECO:0000256" key="1">
    <source>
        <dbReference type="ARBA" id="ARBA00001946"/>
    </source>
</evidence>
<dbReference type="Gene3D" id="3.50.40.10">
    <property type="entry name" value="Phenylalanyl-trna Synthetase, Chain B, domain 3"/>
    <property type="match status" value="1"/>
</dbReference>
<proteinExistence type="inferred from homology"/>
<dbReference type="InterPro" id="IPR005147">
    <property type="entry name" value="tRNA_synthase_B5-dom"/>
</dbReference>
<dbReference type="NCBIfam" id="TIGR00471">
    <property type="entry name" value="pheT_arch"/>
    <property type="match status" value="1"/>
</dbReference>
<evidence type="ECO:0000256" key="6">
    <source>
        <dbReference type="ARBA" id="ARBA00022490"/>
    </source>
</evidence>
<dbReference type="Proteomes" id="UP001648503">
    <property type="component" value="Unassembled WGS sequence"/>
</dbReference>
<dbReference type="SUPFAM" id="SSF55681">
    <property type="entry name" value="Class II aaRS and biotin synthetases"/>
    <property type="match status" value="1"/>
</dbReference>
<dbReference type="PANTHER" id="PTHR10947">
    <property type="entry name" value="PHENYLALANYL-TRNA SYNTHETASE BETA CHAIN AND LEUCINE-RICH REPEAT-CONTAINING PROTEIN 47"/>
    <property type="match status" value="1"/>
</dbReference>
<gene>
    <name evidence="17" type="ORF">BASA50_006944</name>
</gene>
<evidence type="ECO:0000256" key="5">
    <source>
        <dbReference type="ARBA" id="ARBA00012814"/>
    </source>
</evidence>
<dbReference type="InterPro" id="IPR004531">
    <property type="entry name" value="Phe-tRNA-synth_IIc_bsu_arc_euk"/>
</dbReference>
<evidence type="ECO:0000313" key="17">
    <source>
        <dbReference type="EMBL" id="KAH6594038.1"/>
    </source>
</evidence>
<keyword evidence="13" id="KW-0030">Aminoacyl-tRNA synthetase</keyword>
<evidence type="ECO:0000256" key="10">
    <source>
        <dbReference type="ARBA" id="ARBA00022840"/>
    </source>
</evidence>
<keyword evidence="6" id="KW-0963">Cytoplasm</keyword>
<evidence type="ECO:0000256" key="7">
    <source>
        <dbReference type="ARBA" id="ARBA00022598"/>
    </source>
</evidence>
<dbReference type="EC" id="6.1.1.20" evidence="5"/>
<evidence type="ECO:0000256" key="9">
    <source>
        <dbReference type="ARBA" id="ARBA00022741"/>
    </source>
</evidence>
<accession>A0ABQ8F8J0</accession>
<evidence type="ECO:0000256" key="11">
    <source>
        <dbReference type="ARBA" id="ARBA00022842"/>
    </source>
</evidence>
<dbReference type="InterPro" id="IPR045864">
    <property type="entry name" value="aa-tRNA-synth_II/BPL/LPL"/>
</dbReference>
<dbReference type="CDD" id="cd00769">
    <property type="entry name" value="PheRS_beta_core"/>
    <property type="match status" value="1"/>
</dbReference>
<evidence type="ECO:0000256" key="3">
    <source>
        <dbReference type="ARBA" id="ARBA00007438"/>
    </source>
</evidence>
<keyword evidence="7" id="KW-0436">Ligase</keyword>
<dbReference type="SMART" id="SM00873">
    <property type="entry name" value="B3_4"/>
    <property type="match status" value="1"/>
</dbReference>
<evidence type="ECO:0000256" key="12">
    <source>
        <dbReference type="ARBA" id="ARBA00022917"/>
    </source>
</evidence>
<dbReference type="SUPFAM" id="SSF56037">
    <property type="entry name" value="PheT/TilS domain"/>
    <property type="match status" value="1"/>
</dbReference>
<dbReference type="PANTHER" id="PTHR10947:SF0">
    <property type="entry name" value="PHENYLALANINE--TRNA LIGASE BETA SUBUNIT"/>
    <property type="match status" value="1"/>
</dbReference>
<comment type="subcellular location">
    <subcellularLocation>
        <location evidence="2">Cytoplasm</location>
    </subcellularLocation>
</comment>
<keyword evidence="10" id="KW-0067">ATP-binding</keyword>
<name>A0ABQ8F8J0_9FUNG</name>
<comment type="caution">
    <text evidence="17">The sequence shown here is derived from an EMBL/GenBank/DDBJ whole genome shotgun (WGS) entry which is preliminary data.</text>
</comment>
<comment type="subunit">
    <text evidence="4">Tetramer of two alpha and two beta subunits.</text>
</comment>